<protein>
    <recommendedName>
        <fullName evidence="4">Cation/multidrug efflux pump</fullName>
    </recommendedName>
</protein>
<sequence>MLAFLRLVVFGFLILSVIYVVVSFWSRATRRRKLEREWEATGRPGDKETYLTEGMAQYDRSLRRKLIVLIYVVPVVVVAAIIYVTNFM</sequence>
<feature type="transmembrane region" description="Helical" evidence="1">
    <location>
        <begin position="66"/>
        <end position="85"/>
    </location>
</feature>
<feature type="transmembrane region" description="Helical" evidence="1">
    <location>
        <begin position="6"/>
        <end position="26"/>
    </location>
</feature>
<keyword evidence="1" id="KW-0472">Membrane</keyword>
<dbReference type="AlphaFoldDB" id="A0A1M7BHA4"/>
<evidence type="ECO:0000313" key="3">
    <source>
        <dbReference type="Proteomes" id="UP000183974"/>
    </source>
</evidence>
<dbReference type="EMBL" id="FRBR01000003">
    <property type="protein sequence ID" value="SHL54246.1"/>
    <property type="molecule type" value="Genomic_DNA"/>
</dbReference>
<dbReference type="STRING" id="337701.SAMN05444398_103235"/>
<reference evidence="2 3" key="1">
    <citation type="submission" date="2016-11" db="EMBL/GenBank/DDBJ databases">
        <authorList>
            <person name="Jaros S."/>
            <person name="Januszkiewicz K."/>
            <person name="Wedrychowicz H."/>
        </authorList>
    </citation>
    <scope>NUCLEOTIDE SEQUENCE [LARGE SCALE GENOMIC DNA]</scope>
    <source>
        <strain evidence="2 3">DSM 29589</strain>
    </source>
</reference>
<accession>A0A1M7BHA4</accession>
<evidence type="ECO:0008006" key="4">
    <source>
        <dbReference type="Google" id="ProtNLM"/>
    </source>
</evidence>
<gene>
    <name evidence="2" type="ORF">SAMN05444398_103235</name>
</gene>
<organism evidence="2 3">
    <name type="scientific">Roseovarius pacificus</name>
    <dbReference type="NCBI Taxonomy" id="337701"/>
    <lineage>
        <taxon>Bacteria</taxon>
        <taxon>Pseudomonadati</taxon>
        <taxon>Pseudomonadota</taxon>
        <taxon>Alphaproteobacteria</taxon>
        <taxon>Rhodobacterales</taxon>
        <taxon>Roseobacteraceae</taxon>
        <taxon>Roseovarius</taxon>
    </lineage>
</organism>
<dbReference type="OrthoDB" id="7632202at2"/>
<dbReference type="RefSeq" id="WP_073034273.1">
    <property type="nucleotide sequence ID" value="NZ_BMLR01000003.1"/>
</dbReference>
<dbReference type="Proteomes" id="UP000183974">
    <property type="component" value="Unassembled WGS sequence"/>
</dbReference>
<evidence type="ECO:0000256" key="1">
    <source>
        <dbReference type="SAM" id="Phobius"/>
    </source>
</evidence>
<evidence type="ECO:0000313" key="2">
    <source>
        <dbReference type="EMBL" id="SHL54246.1"/>
    </source>
</evidence>
<keyword evidence="1" id="KW-0812">Transmembrane</keyword>
<keyword evidence="3" id="KW-1185">Reference proteome</keyword>
<name>A0A1M7BHA4_9RHOB</name>
<proteinExistence type="predicted"/>
<keyword evidence="1" id="KW-1133">Transmembrane helix</keyword>